<evidence type="ECO:0000256" key="4">
    <source>
        <dbReference type="ARBA" id="ARBA00023175"/>
    </source>
</evidence>
<evidence type="ECO:0000256" key="6">
    <source>
        <dbReference type="SAM" id="MobiDB-lite"/>
    </source>
</evidence>
<name>A0A8T3DRY1_9TELE</name>
<sequence length="1179" mass="129696">MGNSQCNTTHHTQIYTLGIDAGLLPDPSLGEAYSGFLSLNSSAHLSAHYRDVQRSLNPQQLSTFDSSLRSALGDSGKVTMGGVGVVALALAMLIDILAQQAKNQNGTTNFIQKIFRDEEVSQLYLSSRGRLCSSLPPHIFSSAERAYHMMLQERRPQCFILSGESGSGKTEACKHIVKHLVSRSTHKSFTLEPKMKHVNCILEAFGHARSEMNDNSSRFMKFLSLQYCKKKTLIGARVYAYVLEKSRLIAMHGQYNFKVFYLMAEGMSPEEKTSVYLNNMQSHRYLSEALPGETASAQSRDRLSALRQAIRALGFSNLEVENLFVILSAVLHLGDLCFAPLGDGETASPSDLDQQLLEQVSAMLQVSPEDLGLALTSDVQYFKGDVITRRHTVDMSNFCRDLLAKSIYGRVFSYLVNHINCYLKGQEENSGDPAFEIGILDICGFEELRKNGFEQLCINISSEKIHQYVTEVLFHQERAECLREGVTMETLHSPGNQTAVLDFFFQEPEGLMLIMDEESQAQRPAEQNLYRRLQAQLDATNGNSVNSVSLTTKDGNGNPPPQGPSFTVTHYAGKMTYDLTGSLERNKDALPQNILFLMKSSENVVIHQLFQSKLTQTGSLVLPRRHLGPKAALFPLSTGQDLQKVLDVRKILQKKGGSSLLQVQERYGPVTMAAQLKNSLSEITNKLKACTPHFVQCVRPNGAKRTDSFDRSHVSGQLQYVGVLEMVRMIRYGYPVRLTFTGFLARYRELAETTLGDRRNLSLEEKCQRVLQKCQLQGWQMGRTKVFLRYWQADHLSDRCHQLHRRIVFSQKVVRGWLVRRRRQHRVSDQKQEACSIQRFLQGAEDLGLQTYDSLVIQNASDIARENDRIRNKLNGMHLPERPEPVGKEDEPPKKPPDRSGRGHDGSGGSGSSGGGGRSLRHYRSSSVPLPLALENLVQSAVGPSIKSASREPAVASAAVDDAGGGGWGGGSSGLLSPRKQPPPKPKRDPNTRLSASYEAVSACLALGLKETPIDELSKPRPHSDDYSTMKKVPPPKPIRSPNTKLTGSFEEISVPRPTEIKLSCFPRGGQGGHSPGLTQRAASVDGPHCAALSLYCPPEDDSVYIEMAGSSVTAAPPEPGEAVRGNEVLPAGGCARGNKSGTGQSCGVGVPSPNSGDQEAGGPLTFAKRQRQIHHQGG</sequence>
<dbReference type="OrthoDB" id="9935913at2759"/>
<dbReference type="PROSITE" id="PS51456">
    <property type="entry name" value="MYOSIN_MOTOR"/>
    <property type="match status" value="1"/>
</dbReference>
<comment type="similarity">
    <text evidence="5">Belongs to the TRAFAC class myosin-kinesin ATPase superfamily. Myosin family.</text>
</comment>
<keyword evidence="1 5" id="KW-0547">Nucleotide-binding</keyword>
<feature type="compositionally biased region" description="Basic and acidic residues" evidence="6">
    <location>
        <begin position="879"/>
        <end position="905"/>
    </location>
</feature>
<dbReference type="GO" id="GO:0051015">
    <property type="term" value="F:actin filament binding"/>
    <property type="evidence" value="ECO:0007669"/>
    <property type="project" value="TreeGrafter"/>
</dbReference>
<dbReference type="GO" id="GO:0005524">
    <property type="term" value="F:ATP binding"/>
    <property type="evidence" value="ECO:0007669"/>
    <property type="project" value="UniProtKB-UniRule"/>
</dbReference>
<dbReference type="Gene3D" id="1.10.10.820">
    <property type="match status" value="1"/>
</dbReference>
<dbReference type="PRINTS" id="PR00193">
    <property type="entry name" value="MYOSINHEAVY"/>
</dbReference>
<dbReference type="GO" id="GO:0019903">
    <property type="term" value="F:protein phosphatase binding"/>
    <property type="evidence" value="ECO:0007669"/>
    <property type="project" value="TreeGrafter"/>
</dbReference>
<feature type="region of interest" description="Disordered" evidence="6">
    <location>
        <begin position="543"/>
        <end position="563"/>
    </location>
</feature>
<dbReference type="Gene3D" id="1.20.58.530">
    <property type="match status" value="1"/>
</dbReference>
<feature type="region of interest" description="Disordered" evidence="6">
    <location>
        <begin position="1013"/>
        <end position="1083"/>
    </location>
</feature>
<evidence type="ECO:0000256" key="5">
    <source>
        <dbReference type="PROSITE-ProRule" id="PRU00782"/>
    </source>
</evidence>
<dbReference type="InterPro" id="IPR039482">
    <property type="entry name" value="NYAP_N"/>
</dbReference>
<comment type="caution">
    <text evidence="8">The sequence shown here is derived from an EMBL/GenBank/DDBJ whole genome shotgun (WGS) entry which is preliminary data.</text>
</comment>
<dbReference type="Gene3D" id="1.20.5.4820">
    <property type="match status" value="1"/>
</dbReference>
<keyword evidence="3 5" id="KW-0518">Myosin</keyword>
<feature type="domain" description="Myosin motor" evidence="7">
    <location>
        <begin position="118"/>
        <end position="801"/>
    </location>
</feature>
<dbReference type="PROSITE" id="PS50096">
    <property type="entry name" value="IQ"/>
    <property type="match status" value="1"/>
</dbReference>
<dbReference type="GO" id="GO:0048471">
    <property type="term" value="C:perinuclear region of cytoplasm"/>
    <property type="evidence" value="ECO:0007669"/>
    <property type="project" value="TreeGrafter"/>
</dbReference>
<feature type="compositionally biased region" description="Basic residues" evidence="6">
    <location>
        <begin position="1169"/>
        <end position="1179"/>
    </location>
</feature>
<feature type="region of interest" description="Actin-binding" evidence="5">
    <location>
        <begin position="680"/>
        <end position="702"/>
    </location>
</feature>
<organism evidence="8 9">
    <name type="scientific">Albula goreensis</name>
    <dbReference type="NCBI Taxonomy" id="1534307"/>
    <lineage>
        <taxon>Eukaryota</taxon>
        <taxon>Metazoa</taxon>
        <taxon>Chordata</taxon>
        <taxon>Craniata</taxon>
        <taxon>Vertebrata</taxon>
        <taxon>Euteleostomi</taxon>
        <taxon>Actinopterygii</taxon>
        <taxon>Neopterygii</taxon>
        <taxon>Teleostei</taxon>
        <taxon>Albuliformes</taxon>
        <taxon>Albulidae</taxon>
        <taxon>Albula</taxon>
    </lineage>
</organism>
<dbReference type="AlphaFoldDB" id="A0A8T3DRY1"/>
<accession>A0A8T3DRY1</accession>
<keyword evidence="9" id="KW-1185">Reference proteome</keyword>
<dbReference type="SMART" id="SM00242">
    <property type="entry name" value="MYSc"/>
    <property type="match status" value="1"/>
</dbReference>
<feature type="region of interest" description="Disordered" evidence="6">
    <location>
        <begin position="946"/>
        <end position="995"/>
    </location>
</feature>
<keyword evidence="5" id="KW-0009">Actin-binding</keyword>
<dbReference type="InterPro" id="IPR052838">
    <property type="entry name" value="Myosin-XVI"/>
</dbReference>
<feature type="compositionally biased region" description="Polar residues" evidence="6">
    <location>
        <begin position="543"/>
        <end position="555"/>
    </location>
</feature>
<dbReference type="InterPro" id="IPR036961">
    <property type="entry name" value="Kinesin_motor_dom_sf"/>
</dbReference>
<dbReference type="GO" id="GO:2000134">
    <property type="term" value="P:negative regulation of G1/S transition of mitotic cell cycle"/>
    <property type="evidence" value="ECO:0007669"/>
    <property type="project" value="TreeGrafter"/>
</dbReference>
<evidence type="ECO:0000256" key="3">
    <source>
        <dbReference type="ARBA" id="ARBA00023123"/>
    </source>
</evidence>
<keyword evidence="2 5" id="KW-0067">ATP-binding</keyword>
<reference evidence="8" key="1">
    <citation type="submission" date="2021-01" db="EMBL/GenBank/DDBJ databases">
        <authorList>
            <person name="Zahm M."/>
            <person name="Roques C."/>
            <person name="Cabau C."/>
            <person name="Klopp C."/>
            <person name="Donnadieu C."/>
            <person name="Jouanno E."/>
            <person name="Lampietro C."/>
            <person name="Louis A."/>
            <person name="Herpin A."/>
            <person name="Echchiki A."/>
            <person name="Berthelot C."/>
            <person name="Parey E."/>
            <person name="Roest-Crollius H."/>
            <person name="Braasch I."/>
            <person name="Postlethwait J."/>
            <person name="Bobe J."/>
            <person name="Montfort J."/>
            <person name="Bouchez O."/>
            <person name="Begum T."/>
            <person name="Mejri S."/>
            <person name="Adams A."/>
            <person name="Chen W.-J."/>
            <person name="Guiguen Y."/>
        </authorList>
    </citation>
    <scope>NUCLEOTIDE SEQUENCE</scope>
    <source>
        <tissue evidence="8">Blood</tissue>
    </source>
</reference>
<dbReference type="Pfam" id="PF15439">
    <property type="entry name" value="NYAP_N"/>
    <property type="match status" value="1"/>
</dbReference>
<dbReference type="Gene3D" id="3.40.850.10">
    <property type="entry name" value="Kinesin motor domain"/>
    <property type="match status" value="1"/>
</dbReference>
<feature type="region of interest" description="Disordered" evidence="6">
    <location>
        <begin position="874"/>
        <end position="923"/>
    </location>
</feature>
<dbReference type="Proteomes" id="UP000829720">
    <property type="component" value="Unassembled WGS sequence"/>
</dbReference>
<evidence type="ECO:0000259" key="7">
    <source>
        <dbReference type="PROSITE" id="PS51456"/>
    </source>
</evidence>
<protein>
    <recommendedName>
        <fullName evidence="7">Myosin motor domain-containing protein</fullName>
    </recommendedName>
</protein>
<dbReference type="GO" id="GO:0048812">
    <property type="term" value="P:neuron projection morphogenesis"/>
    <property type="evidence" value="ECO:0007669"/>
    <property type="project" value="TreeGrafter"/>
</dbReference>
<dbReference type="GO" id="GO:0016459">
    <property type="term" value="C:myosin complex"/>
    <property type="evidence" value="ECO:0007669"/>
    <property type="project" value="UniProtKB-KW"/>
</dbReference>
<dbReference type="Pfam" id="PF00063">
    <property type="entry name" value="Myosin_head"/>
    <property type="match status" value="1"/>
</dbReference>
<dbReference type="InterPro" id="IPR001609">
    <property type="entry name" value="Myosin_head_motor_dom-like"/>
</dbReference>
<feature type="binding site" evidence="5">
    <location>
        <begin position="163"/>
        <end position="170"/>
    </location>
    <ligand>
        <name>ATP</name>
        <dbReference type="ChEBI" id="CHEBI:30616"/>
    </ligand>
</feature>
<gene>
    <name evidence="8" type="ORF">AGOR_G00066350</name>
</gene>
<feature type="compositionally biased region" description="Gly residues" evidence="6">
    <location>
        <begin position="963"/>
        <end position="973"/>
    </location>
</feature>
<evidence type="ECO:0000256" key="1">
    <source>
        <dbReference type="ARBA" id="ARBA00022741"/>
    </source>
</evidence>
<evidence type="ECO:0000256" key="2">
    <source>
        <dbReference type="ARBA" id="ARBA00022840"/>
    </source>
</evidence>
<dbReference type="SUPFAM" id="SSF52540">
    <property type="entry name" value="P-loop containing nucleoside triphosphate hydrolases"/>
    <property type="match status" value="1"/>
</dbReference>
<dbReference type="GO" id="GO:0043491">
    <property type="term" value="P:phosphatidylinositol 3-kinase/protein kinase B signal transduction"/>
    <property type="evidence" value="ECO:0007669"/>
    <property type="project" value="TreeGrafter"/>
</dbReference>
<dbReference type="GO" id="GO:0003774">
    <property type="term" value="F:cytoskeletal motor activity"/>
    <property type="evidence" value="ECO:0007669"/>
    <property type="project" value="UniProtKB-UniRule"/>
</dbReference>
<dbReference type="PANTHER" id="PTHR47335:SF1">
    <property type="entry name" value="UNCONVENTIONAL MYOSIN-XVI"/>
    <property type="match status" value="1"/>
</dbReference>
<keyword evidence="4 5" id="KW-0505">Motor protein</keyword>
<feature type="compositionally biased region" description="Gly residues" evidence="6">
    <location>
        <begin position="906"/>
        <end position="918"/>
    </location>
</feature>
<feature type="compositionally biased region" description="Basic and acidic residues" evidence="6">
    <location>
        <begin position="1013"/>
        <end position="1029"/>
    </location>
</feature>
<dbReference type="PANTHER" id="PTHR47335">
    <property type="entry name" value="UNCONVENTIONAL MYOSIN-XVI"/>
    <property type="match status" value="1"/>
</dbReference>
<dbReference type="GO" id="GO:0005654">
    <property type="term" value="C:nucleoplasm"/>
    <property type="evidence" value="ECO:0007669"/>
    <property type="project" value="TreeGrafter"/>
</dbReference>
<dbReference type="InterPro" id="IPR027417">
    <property type="entry name" value="P-loop_NTPase"/>
</dbReference>
<proteinExistence type="inferred from homology"/>
<dbReference type="EMBL" id="JAERUA010000005">
    <property type="protein sequence ID" value="KAI1899883.1"/>
    <property type="molecule type" value="Genomic_DNA"/>
</dbReference>
<evidence type="ECO:0000313" key="8">
    <source>
        <dbReference type="EMBL" id="KAI1899883.1"/>
    </source>
</evidence>
<feature type="region of interest" description="Disordered" evidence="6">
    <location>
        <begin position="1135"/>
        <end position="1179"/>
    </location>
</feature>
<evidence type="ECO:0000313" key="9">
    <source>
        <dbReference type="Proteomes" id="UP000829720"/>
    </source>
</evidence>
<dbReference type="Gene3D" id="1.20.120.720">
    <property type="entry name" value="Myosin VI head, motor domain, U50 subdomain"/>
    <property type="match status" value="1"/>
</dbReference>